<dbReference type="AlphaFoldDB" id="A0A143HE06"/>
<proteinExistence type="predicted"/>
<keyword evidence="3" id="KW-1185">Reference proteome</keyword>
<dbReference type="Pfam" id="PF00561">
    <property type="entry name" value="Abhydrolase_1"/>
    <property type="match status" value="1"/>
</dbReference>
<dbReference type="InterPro" id="IPR000073">
    <property type="entry name" value="AB_hydrolase_1"/>
</dbReference>
<gene>
    <name evidence="2" type="ORF">ATY39_11410</name>
</gene>
<name>A0A143HE06_9BACL</name>
<evidence type="ECO:0000313" key="3">
    <source>
        <dbReference type="Proteomes" id="UP000076021"/>
    </source>
</evidence>
<evidence type="ECO:0000313" key="2">
    <source>
        <dbReference type="EMBL" id="AMW99974.1"/>
    </source>
</evidence>
<dbReference type="OrthoDB" id="9805423at2"/>
<sequence length="271" mass="31411">MAYCKARQAEIYYEEIGDGTPILFIHGFTPDHRLMSGCMEPIFTSRDGWKRIYVDLPGMGLTRNYKEISNTDDMLETLIDFIEVVLPNQEYIVVGESYGGYLASGLIEKQKDRILGAAFICPVIIPRQGNRDVEKHTILRRDEAFIKKLSKEELMDFSSNQVILDEYNWLRYNNEILAGCKIADEQFLEKIKNNYELTIKIHQTIFSRPSLFLLGRHDSSVGYRDALNIMEYYPRGTFSILDNAGHNLQIEQSTLFNSLINEWLDRTEELL</sequence>
<protein>
    <submittedName>
        <fullName evidence="2">2-hydroxy-6-oxo-6-phenylhexa-2,4-dienoate hydrolase</fullName>
    </submittedName>
</protein>
<keyword evidence="2" id="KW-0378">Hydrolase</keyword>
<dbReference type="SUPFAM" id="SSF53474">
    <property type="entry name" value="alpha/beta-Hydrolases"/>
    <property type="match status" value="1"/>
</dbReference>
<dbReference type="EMBL" id="CP014806">
    <property type="protein sequence ID" value="AMW99974.1"/>
    <property type="molecule type" value="Genomic_DNA"/>
</dbReference>
<reference evidence="2 3" key="1">
    <citation type="journal article" date="2016" name="Genome Announc.">
        <title>Whole-Genome Sequence of Rummeliibacillus stabekisii Strain PP9 Isolated from Antarctic Soil.</title>
        <authorList>
            <person name="da Mota F.F."/>
            <person name="Vollu R.E."/>
            <person name="Jurelevicius D."/>
            <person name="Seldin L."/>
        </authorList>
    </citation>
    <scope>NUCLEOTIDE SEQUENCE [LARGE SCALE GENOMIC DNA]</scope>
    <source>
        <strain evidence="2 3">PP9</strain>
    </source>
</reference>
<dbReference type="InterPro" id="IPR029058">
    <property type="entry name" value="AB_hydrolase_fold"/>
</dbReference>
<organism evidence="2 3">
    <name type="scientific">Rummeliibacillus stabekisii</name>
    <dbReference type="NCBI Taxonomy" id="241244"/>
    <lineage>
        <taxon>Bacteria</taxon>
        <taxon>Bacillati</taxon>
        <taxon>Bacillota</taxon>
        <taxon>Bacilli</taxon>
        <taxon>Bacillales</taxon>
        <taxon>Caryophanaceae</taxon>
        <taxon>Rummeliibacillus</taxon>
    </lineage>
</organism>
<dbReference type="PANTHER" id="PTHR43798:SF6">
    <property type="entry name" value="HYDROLASE, PUTATIVE (AFU_ORTHOLOGUE AFUA_4G13070)-RELATED"/>
    <property type="match status" value="1"/>
</dbReference>
<dbReference type="Proteomes" id="UP000076021">
    <property type="component" value="Chromosome"/>
</dbReference>
<dbReference type="KEGG" id="rst:ATY39_11410"/>
<feature type="domain" description="AB hydrolase-1" evidence="1">
    <location>
        <begin position="21"/>
        <end position="251"/>
    </location>
</feature>
<dbReference type="GO" id="GO:0016787">
    <property type="term" value="F:hydrolase activity"/>
    <property type="evidence" value="ECO:0007669"/>
    <property type="project" value="UniProtKB-KW"/>
</dbReference>
<dbReference type="STRING" id="241244.ATY39_11410"/>
<dbReference type="RefSeq" id="WP_066789867.1">
    <property type="nucleotide sequence ID" value="NZ_CP014806.1"/>
</dbReference>
<evidence type="ECO:0000259" key="1">
    <source>
        <dbReference type="Pfam" id="PF00561"/>
    </source>
</evidence>
<dbReference type="Gene3D" id="3.40.50.1820">
    <property type="entry name" value="alpha/beta hydrolase"/>
    <property type="match status" value="1"/>
</dbReference>
<dbReference type="InterPro" id="IPR050266">
    <property type="entry name" value="AB_hydrolase_sf"/>
</dbReference>
<accession>A0A143HE06</accession>
<dbReference type="PANTHER" id="PTHR43798">
    <property type="entry name" value="MONOACYLGLYCEROL LIPASE"/>
    <property type="match status" value="1"/>
</dbReference>
<reference evidence="3" key="2">
    <citation type="submission" date="2016-03" db="EMBL/GenBank/DDBJ databases">
        <authorList>
            <person name="Ploux O."/>
        </authorList>
    </citation>
    <scope>NUCLEOTIDE SEQUENCE [LARGE SCALE GENOMIC DNA]</scope>
    <source>
        <strain evidence="3">PP9</strain>
    </source>
</reference>